<name>A0A1X7NRF8_9MICO</name>
<evidence type="ECO:0000256" key="3">
    <source>
        <dbReference type="ARBA" id="ARBA00023163"/>
    </source>
</evidence>
<evidence type="ECO:0000259" key="4">
    <source>
        <dbReference type="PROSITE" id="PS50949"/>
    </source>
</evidence>
<keyword evidence="6" id="KW-1185">Reference proteome</keyword>
<keyword evidence="2" id="KW-0238">DNA-binding</keyword>
<dbReference type="InterPro" id="IPR036390">
    <property type="entry name" value="WH_DNA-bd_sf"/>
</dbReference>
<keyword evidence="1" id="KW-0805">Transcription regulation</keyword>
<evidence type="ECO:0000313" key="5">
    <source>
        <dbReference type="EMBL" id="SMH40272.1"/>
    </source>
</evidence>
<dbReference type="Pfam" id="PF07729">
    <property type="entry name" value="FCD"/>
    <property type="match status" value="1"/>
</dbReference>
<proteinExistence type="predicted"/>
<reference evidence="6" key="1">
    <citation type="submission" date="2017-04" db="EMBL/GenBank/DDBJ databases">
        <authorList>
            <person name="Varghese N."/>
            <person name="Submissions S."/>
        </authorList>
    </citation>
    <scope>NUCLEOTIDE SEQUENCE [LARGE SCALE GENOMIC DNA]</scope>
    <source>
        <strain evidence="6">VKM Ac-2121</strain>
    </source>
</reference>
<dbReference type="InterPro" id="IPR011711">
    <property type="entry name" value="GntR_C"/>
</dbReference>
<dbReference type="Gene3D" id="1.10.10.10">
    <property type="entry name" value="Winged helix-like DNA-binding domain superfamily/Winged helix DNA-binding domain"/>
    <property type="match status" value="1"/>
</dbReference>
<dbReference type="SUPFAM" id="SSF46785">
    <property type="entry name" value="Winged helix' DNA-binding domain"/>
    <property type="match status" value="1"/>
</dbReference>
<keyword evidence="3" id="KW-0804">Transcription</keyword>
<dbReference type="PROSITE" id="PS50949">
    <property type="entry name" value="HTH_GNTR"/>
    <property type="match status" value="1"/>
</dbReference>
<dbReference type="Proteomes" id="UP000193711">
    <property type="component" value="Unassembled WGS sequence"/>
</dbReference>
<evidence type="ECO:0000256" key="2">
    <source>
        <dbReference type="ARBA" id="ARBA00023125"/>
    </source>
</evidence>
<dbReference type="InterPro" id="IPR008920">
    <property type="entry name" value="TF_FadR/GntR_C"/>
</dbReference>
<dbReference type="EMBL" id="FXBM01000001">
    <property type="protein sequence ID" value="SMH40272.1"/>
    <property type="molecule type" value="Genomic_DNA"/>
</dbReference>
<dbReference type="OrthoDB" id="4164516at2"/>
<dbReference type="GO" id="GO:0003677">
    <property type="term" value="F:DNA binding"/>
    <property type="evidence" value="ECO:0007669"/>
    <property type="project" value="UniProtKB-KW"/>
</dbReference>
<dbReference type="AlphaFoldDB" id="A0A1X7NRF8"/>
<dbReference type="SMART" id="SM00345">
    <property type="entry name" value="HTH_GNTR"/>
    <property type="match status" value="1"/>
</dbReference>
<dbReference type="Pfam" id="PF00392">
    <property type="entry name" value="GntR"/>
    <property type="match status" value="1"/>
</dbReference>
<dbReference type="InterPro" id="IPR000524">
    <property type="entry name" value="Tscrpt_reg_HTH_GntR"/>
</dbReference>
<dbReference type="Gene3D" id="1.20.120.530">
    <property type="entry name" value="GntR ligand-binding domain-like"/>
    <property type="match status" value="1"/>
</dbReference>
<evidence type="ECO:0000256" key="1">
    <source>
        <dbReference type="ARBA" id="ARBA00023015"/>
    </source>
</evidence>
<dbReference type="CDD" id="cd07377">
    <property type="entry name" value="WHTH_GntR"/>
    <property type="match status" value="1"/>
</dbReference>
<accession>A0A1X7NRF8</accession>
<feature type="domain" description="HTH gntR-type" evidence="4">
    <location>
        <begin position="7"/>
        <end position="74"/>
    </location>
</feature>
<organism evidence="5 6">
    <name type="scientific">Rathayibacter oskolensis</name>
    <dbReference type="NCBI Taxonomy" id="1891671"/>
    <lineage>
        <taxon>Bacteria</taxon>
        <taxon>Bacillati</taxon>
        <taxon>Actinomycetota</taxon>
        <taxon>Actinomycetes</taxon>
        <taxon>Micrococcales</taxon>
        <taxon>Microbacteriaceae</taxon>
        <taxon>Rathayibacter</taxon>
    </lineage>
</organism>
<dbReference type="RefSeq" id="WP_085476095.1">
    <property type="nucleotide sequence ID" value="NZ_FXBM01000001.1"/>
</dbReference>
<dbReference type="SMART" id="SM00895">
    <property type="entry name" value="FCD"/>
    <property type="match status" value="1"/>
</dbReference>
<protein>
    <submittedName>
        <fullName evidence="5">Transcriptional regulator, GntR family</fullName>
    </submittedName>
</protein>
<dbReference type="PANTHER" id="PTHR43537">
    <property type="entry name" value="TRANSCRIPTIONAL REGULATOR, GNTR FAMILY"/>
    <property type="match status" value="1"/>
</dbReference>
<evidence type="ECO:0000313" key="6">
    <source>
        <dbReference type="Proteomes" id="UP000193711"/>
    </source>
</evidence>
<dbReference type="SUPFAM" id="SSF48008">
    <property type="entry name" value="GntR ligand-binding domain-like"/>
    <property type="match status" value="1"/>
</dbReference>
<dbReference type="PANTHER" id="PTHR43537:SF44">
    <property type="entry name" value="GNTR FAMILY REGULATORY PROTEIN"/>
    <property type="match status" value="1"/>
</dbReference>
<sequence>MGETAPHSLHLSVLDELGAQIVRGELPPGTTFSADERAEQRGVSRSVMREAVRVLESLGLVTSRRRAGTRVEPPELWNALDTRVVAWSLDGPDRQRQLHQLSQLRLGVEPLAARLAAEHASAEQRAALLDAVRGMSVESRTADQAGYLGHDTAFHRALLEASGNRLLAGLADLVAEVLAGRTRNALMPREADSEAVRLHRAVATAVAAGDGRAAEEAMRAIVEEADAAVQAT</sequence>
<dbReference type="STRING" id="1891671.SAMN06295885_1766"/>
<gene>
    <name evidence="5" type="ORF">SAMN06295885_1766</name>
</gene>
<dbReference type="GO" id="GO:0003700">
    <property type="term" value="F:DNA-binding transcription factor activity"/>
    <property type="evidence" value="ECO:0007669"/>
    <property type="project" value="InterPro"/>
</dbReference>
<dbReference type="InterPro" id="IPR036388">
    <property type="entry name" value="WH-like_DNA-bd_sf"/>
</dbReference>